<dbReference type="SMART" id="SM00450">
    <property type="entry name" value="RHOD"/>
    <property type="match status" value="1"/>
</dbReference>
<sequence>MYRRLVLGVLGVYAFAQNPQVLEHTGVQTTHDGKSVTIERQIPRECLNVHISPEDIFSGNFAGKDVPSVCQKSVVTTVGKIQPMQLDPKIVTVGEVEVLDFIQHKLAKNPDRYVLVDARKQEWFEQMSIPSSVNIPFDEVAYDADFPEDFERVKKLLGIASKGGKLDFSHAKTALIFCNASWCAQSHLMIDQLIKMGYPKEKILWYRGGLQDWVLFGFSTTKP</sequence>
<dbReference type="CDD" id="cd00158">
    <property type="entry name" value="RHOD"/>
    <property type="match status" value="1"/>
</dbReference>
<evidence type="ECO:0000313" key="2">
    <source>
        <dbReference type="EMBL" id="DAB36751.1"/>
    </source>
</evidence>
<dbReference type="PROSITE" id="PS50206">
    <property type="entry name" value="RHODANESE_3"/>
    <property type="match status" value="1"/>
</dbReference>
<evidence type="ECO:0000313" key="3">
    <source>
        <dbReference type="Proteomes" id="UP000231638"/>
    </source>
</evidence>
<dbReference type="AlphaFoldDB" id="A0A2D3W5X7"/>
<protein>
    <submittedName>
        <fullName evidence="2">Rhodanese-like domain-containing protein</fullName>
    </submittedName>
</protein>
<feature type="domain" description="Rhodanese" evidence="1">
    <location>
        <begin position="109"/>
        <end position="222"/>
    </location>
</feature>
<evidence type="ECO:0000259" key="1">
    <source>
        <dbReference type="PROSITE" id="PS50206"/>
    </source>
</evidence>
<accession>A0A2D3W5X7</accession>
<dbReference type="STRING" id="366522.GCA_001548055_00522"/>
<name>A0A2D3W5X7_9BACT</name>
<reference evidence="2 3" key="1">
    <citation type="journal article" date="2017" name="Front. Microbiol.">
        <title>Comparative Genomic Analysis of the Class Epsilonproteobacteria and Proposed Reclassification to Epsilonbacteraeota (phyl. nov.).</title>
        <authorList>
            <person name="Waite D.W."/>
            <person name="Vanwonterghem I."/>
            <person name="Rinke C."/>
            <person name="Parks D.H."/>
            <person name="Zhang Y."/>
            <person name="Takai K."/>
            <person name="Sievert S.M."/>
            <person name="Simon J."/>
            <person name="Campbell B.J."/>
            <person name="Hanson T.E."/>
            <person name="Woyke T."/>
            <person name="Klotz M.G."/>
            <person name="Hugenholtz P."/>
        </authorList>
    </citation>
    <scope>NUCLEOTIDE SEQUENCE [LARGE SCALE GENOMIC DNA]</scope>
    <source>
        <strain evidence="2">UBA11420</strain>
    </source>
</reference>
<dbReference type="InterPro" id="IPR001763">
    <property type="entry name" value="Rhodanese-like_dom"/>
</dbReference>
<dbReference type="EMBL" id="DLUG01000085">
    <property type="protein sequence ID" value="DAB36751.1"/>
    <property type="molecule type" value="Genomic_DNA"/>
</dbReference>
<gene>
    <name evidence="2" type="ORF">CFH80_03235</name>
</gene>
<dbReference type="Proteomes" id="UP000231638">
    <property type="component" value="Unassembled WGS sequence"/>
</dbReference>
<dbReference type="Pfam" id="PF00581">
    <property type="entry name" value="Rhodanese"/>
    <property type="match status" value="1"/>
</dbReference>
<organism evidence="2 3">
    <name type="scientific">Sulfurospirillum cavolei</name>
    <dbReference type="NCBI Taxonomy" id="366522"/>
    <lineage>
        <taxon>Bacteria</taxon>
        <taxon>Pseudomonadati</taxon>
        <taxon>Campylobacterota</taxon>
        <taxon>Epsilonproteobacteria</taxon>
        <taxon>Campylobacterales</taxon>
        <taxon>Sulfurospirillaceae</taxon>
        <taxon>Sulfurospirillum</taxon>
    </lineage>
</organism>
<dbReference type="Gene3D" id="3.40.250.10">
    <property type="entry name" value="Rhodanese-like domain"/>
    <property type="match status" value="1"/>
</dbReference>
<proteinExistence type="predicted"/>
<comment type="caution">
    <text evidence="2">The sequence shown here is derived from an EMBL/GenBank/DDBJ whole genome shotgun (WGS) entry which is preliminary data.</text>
</comment>
<dbReference type="InterPro" id="IPR036873">
    <property type="entry name" value="Rhodanese-like_dom_sf"/>
</dbReference>
<dbReference type="SUPFAM" id="SSF52821">
    <property type="entry name" value="Rhodanese/Cell cycle control phosphatase"/>
    <property type="match status" value="1"/>
</dbReference>